<dbReference type="PANTHER" id="PTHR38644">
    <property type="entry name" value="EXPRESSED PROTEIN"/>
    <property type="match status" value="1"/>
</dbReference>
<gene>
    <name evidence="3" type="ORF">B0T26DRAFT_697750</name>
</gene>
<feature type="region of interest" description="Disordered" evidence="1">
    <location>
        <begin position="49"/>
        <end position="76"/>
    </location>
</feature>
<protein>
    <recommendedName>
        <fullName evidence="2">Mmc1 C-terminal domain-containing protein</fullName>
    </recommendedName>
</protein>
<sequence>MPTALGLRWVLAQSHVLGRAASPSSSASVCLFCSFSRRPAPAAAWIPSRRKPLPTLGTQRRRQSATTAVSSTPAETAILSDPRQELESALRDLQSHAPNYVNLARVQLALRNLTQQPGHESIRVAILALSNGSESGRTAKKLLSLVLADPLKPAADWEAQLEAHDVSQPLIIRVGAAGAAASRQDSSEILATAKGHAMPELSVSSPAMDKSNLEIVITRADSLTAAAQLSDPLALEDAFLVPTVDVATPTSSHPTHIAAPVHMVLLVGDGVLGAASLLSHPLLEDRDIITCAVNFKQLSADDLSGCPVTGINVDAGNEGLQLLRASVGNAMEFQTLWSESNIGQIREWLTTNVLPSGEAATKGPVRHLISSLLQNAGAAIQAEEARNLSESTTGNITPQALARLNLALSEWAQASHEELEQQLEVAFADRAWEKLGWWKLFWRADDVSILSSEMLALRFLPGAERTIIYLAGRVREAGVTEGDLDHPVYPGPVLALSTTGRGNHERALAGSEAKWPQHIPFTRNYLQETTVPALQALAQKLVLQSLATSTLATALAGLSYLSALGAYECGAITALGIVWSLRRLQKQWDAARDFWEGEVREEGRKAVRASEASIAEVLDRATKSQGDGVELLGELRRAKDIIQRAEGALARL</sequence>
<feature type="compositionally biased region" description="Polar residues" evidence="1">
    <location>
        <begin position="64"/>
        <end position="74"/>
    </location>
</feature>
<feature type="non-terminal residue" evidence="3">
    <location>
        <position position="652"/>
    </location>
</feature>
<keyword evidence="4" id="KW-1185">Reference proteome</keyword>
<evidence type="ECO:0000259" key="2">
    <source>
        <dbReference type="Pfam" id="PF23868"/>
    </source>
</evidence>
<name>A0AA40E7W9_9PEZI</name>
<comment type="caution">
    <text evidence="3">The sequence shown here is derived from an EMBL/GenBank/DDBJ whole genome shotgun (WGS) entry which is preliminary data.</text>
</comment>
<dbReference type="AlphaFoldDB" id="A0AA40E7W9"/>
<dbReference type="EMBL" id="JAUIRO010000002">
    <property type="protein sequence ID" value="KAK0728377.1"/>
    <property type="molecule type" value="Genomic_DNA"/>
</dbReference>
<dbReference type="InterPro" id="IPR056196">
    <property type="entry name" value="Mmc1_C"/>
</dbReference>
<dbReference type="Proteomes" id="UP001172101">
    <property type="component" value="Unassembled WGS sequence"/>
</dbReference>
<dbReference type="Pfam" id="PF23867">
    <property type="entry name" value="Mmc1_N"/>
    <property type="match status" value="1"/>
</dbReference>
<accession>A0AA40E7W9</accession>
<dbReference type="RefSeq" id="XP_060301232.1">
    <property type="nucleotide sequence ID" value="XM_060441410.1"/>
</dbReference>
<dbReference type="PANTHER" id="PTHR38644:SF1">
    <property type="entry name" value="EXPRESSED PROTEIN"/>
    <property type="match status" value="1"/>
</dbReference>
<evidence type="ECO:0000313" key="3">
    <source>
        <dbReference type="EMBL" id="KAK0728377.1"/>
    </source>
</evidence>
<dbReference type="Pfam" id="PF23868">
    <property type="entry name" value="Mmc1_C"/>
    <property type="match status" value="1"/>
</dbReference>
<proteinExistence type="predicted"/>
<reference evidence="3" key="1">
    <citation type="submission" date="2023-06" db="EMBL/GenBank/DDBJ databases">
        <title>Genome-scale phylogeny and comparative genomics of the fungal order Sordariales.</title>
        <authorList>
            <consortium name="Lawrence Berkeley National Laboratory"/>
            <person name="Hensen N."/>
            <person name="Bonometti L."/>
            <person name="Westerberg I."/>
            <person name="Brannstrom I.O."/>
            <person name="Guillou S."/>
            <person name="Cros-Aarteil S."/>
            <person name="Calhoun S."/>
            <person name="Haridas S."/>
            <person name="Kuo A."/>
            <person name="Mondo S."/>
            <person name="Pangilinan J."/>
            <person name="Riley R."/>
            <person name="LaButti K."/>
            <person name="Andreopoulos B."/>
            <person name="Lipzen A."/>
            <person name="Chen C."/>
            <person name="Yanf M."/>
            <person name="Daum C."/>
            <person name="Ng V."/>
            <person name="Clum A."/>
            <person name="Steindorff A."/>
            <person name="Ohm R."/>
            <person name="Martin F."/>
            <person name="Silar P."/>
            <person name="Natvig D."/>
            <person name="Lalanne C."/>
            <person name="Gautier V."/>
            <person name="Ament-velasquez S.L."/>
            <person name="Kruys A."/>
            <person name="Hutchinson M.I."/>
            <person name="Powell A.J."/>
            <person name="Barry K."/>
            <person name="Miller A.N."/>
            <person name="Grigoriev I.V."/>
            <person name="Debuchy R."/>
            <person name="Gladieux P."/>
            <person name="Thoren M.H."/>
            <person name="Johannesson H."/>
        </authorList>
    </citation>
    <scope>NUCLEOTIDE SEQUENCE</scope>
    <source>
        <strain evidence="3">SMH2392-1A</strain>
    </source>
</reference>
<feature type="domain" description="Mmc1 C-terminal" evidence="2">
    <location>
        <begin position="407"/>
        <end position="604"/>
    </location>
</feature>
<evidence type="ECO:0000256" key="1">
    <source>
        <dbReference type="SAM" id="MobiDB-lite"/>
    </source>
</evidence>
<evidence type="ECO:0000313" key="4">
    <source>
        <dbReference type="Proteomes" id="UP001172101"/>
    </source>
</evidence>
<dbReference type="GeneID" id="85324680"/>
<organism evidence="3 4">
    <name type="scientific">Lasiosphaeria miniovina</name>
    <dbReference type="NCBI Taxonomy" id="1954250"/>
    <lineage>
        <taxon>Eukaryota</taxon>
        <taxon>Fungi</taxon>
        <taxon>Dikarya</taxon>
        <taxon>Ascomycota</taxon>
        <taxon>Pezizomycotina</taxon>
        <taxon>Sordariomycetes</taxon>
        <taxon>Sordariomycetidae</taxon>
        <taxon>Sordariales</taxon>
        <taxon>Lasiosphaeriaceae</taxon>
        <taxon>Lasiosphaeria</taxon>
    </lineage>
</organism>